<dbReference type="AlphaFoldDB" id="A0A3Q2HN21"/>
<evidence type="ECO:0000256" key="9">
    <source>
        <dbReference type="ARBA" id="ARBA00022968"/>
    </source>
</evidence>
<evidence type="ECO:0000259" key="22">
    <source>
        <dbReference type="Pfam" id="PF16363"/>
    </source>
</evidence>
<evidence type="ECO:0000256" key="4">
    <source>
        <dbReference type="ARBA" id="ARBA00007505"/>
    </source>
</evidence>
<dbReference type="Bgee" id="ENSECAG00000015049">
    <property type="expression patterns" value="Expressed in endometrium and 23 other cell types or tissues"/>
</dbReference>
<reference evidence="23" key="3">
    <citation type="submission" date="2025-09" db="UniProtKB">
        <authorList>
            <consortium name="Ensembl"/>
        </authorList>
    </citation>
    <scope>IDENTIFICATION</scope>
    <source>
        <strain evidence="23">Thoroughbred</strain>
    </source>
</reference>
<comment type="catalytic activity">
    <reaction evidence="18">
        <text>UDP-alpha-D-glucuronate + H(+) = UDP-alpha-D-xylose + CO2</text>
        <dbReference type="Rhea" id="RHEA:23916"/>
        <dbReference type="ChEBI" id="CHEBI:15378"/>
        <dbReference type="ChEBI" id="CHEBI:16526"/>
        <dbReference type="ChEBI" id="CHEBI:57632"/>
        <dbReference type="ChEBI" id="CHEBI:58052"/>
        <dbReference type="EC" id="4.1.1.35"/>
    </reaction>
    <physiologicalReaction direction="left-to-right" evidence="18">
        <dbReference type="Rhea" id="RHEA:23917"/>
    </physiologicalReaction>
</comment>
<organism evidence="23 24">
    <name type="scientific">Equus caballus</name>
    <name type="common">Horse</name>
    <dbReference type="NCBI Taxonomy" id="9796"/>
    <lineage>
        <taxon>Eukaryota</taxon>
        <taxon>Metazoa</taxon>
        <taxon>Chordata</taxon>
        <taxon>Craniata</taxon>
        <taxon>Vertebrata</taxon>
        <taxon>Euteleostomi</taxon>
        <taxon>Mammalia</taxon>
        <taxon>Eutheria</taxon>
        <taxon>Laurasiatheria</taxon>
        <taxon>Perissodactyla</taxon>
        <taxon>Equidae</taxon>
        <taxon>Equus</taxon>
    </lineage>
</organism>
<evidence type="ECO:0000256" key="20">
    <source>
        <dbReference type="SAM" id="Phobius"/>
    </source>
</evidence>
<keyword evidence="11" id="KW-0520">NAD</keyword>
<keyword evidence="13 20" id="KW-0472">Membrane</keyword>
<keyword evidence="14" id="KW-0325">Glycoprotein</keyword>
<dbReference type="InterPro" id="IPR016040">
    <property type="entry name" value="NAD(P)-bd_dom"/>
</dbReference>
<dbReference type="Proteomes" id="UP000002281">
    <property type="component" value="Chromosome 15"/>
</dbReference>
<dbReference type="CDD" id="cd05230">
    <property type="entry name" value="UGD_SDR_e"/>
    <property type="match status" value="1"/>
</dbReference>
<dbReference type="InterPro" id="IPR036291">
    <property type="entry name" value="NAD(P)-bd_dom_sf"/>
</dbReference>
<dbReference type="GO" id="GO:0042732">
    <property type="term" value="P:D-xylose metabolic process"/>
    <property type="evidence" value="ECO:0007669"/>
    <property type="project" value="InterPro"/>
</dbReference>
<comment type="similarity">
    <text evidence="4">Belongs to the NAD(P)-dependent epimerase/dehydratase family. UDP-glucuronic acid decarboxylase subfamily.</text>
</comment>
<reference evidence="23 24" key="1">
    <citation type="journal article" date="2009" name="Science">
        <title>Genome sequence, comparative analysis, and population genetics of the domestic horse.</title>
        <authorList>
            <consortium name="Broad Institute Genome Sequencing Platform"/>
            <consortium name="Broad Institute Whole Genome Assembly Team"/>
            <person name="Wade C.M."/>
            <person name="Giulotto E."/>
            <person name="Sigurdsson S."/>
            <person name="Zoli M."/>
            <person name="Gnerre S."/>
            <person name="Imsland F."/>
            <person name="Lear T.L."/>
            <person name="Adelson D.L."/>
            <person name="Bailey E."/>
            <person name="Bellone R.R."/>
            <person name="Bloecker H."/>
            <person name="Distl O."/>
            <person name="Edgar R.C."/>
            <person name="Garber M."/>
            <person name="Leeb T."/>
            <person name="Mauceli E."/>
            <person name="MacLeod J.N."/>
            <person name="Penedo M.C.T."/>
            <person name="Raison J.M."/>
            <person name="Sharpe T."/>
            <person name="Vogel J."/>
            <person name="Andersson L."/>
            <person name="Antczak D.F."/>
            <person name="Biagi T."/>
            <person name="Binns M.M."/>
            <person name="Chowdhary B.P."/>
            <person name="Coleman S.J."/>
            <person name="Della Valle G."/>
            <person name="Fryc S."/>
            <person name="Guerin G."/>
            <person name="Hasegawa T."/>
            <person name="Hill E.W."/>
            <person name="Jurka J."/>
            <person name="Kiialainen A."/>
            <person name="Lindgren G."/>
            <person name="Liu J."/>
            <person name="Magnani E."/>
            <person name="Mickelson J.R."/>
            <person name="Murray J."/>
            <person name="Nergadze S.G."/>
            <person name="Onofrio R."/>
            <person name="Pedroni S."/>
            <person name="Piras M.F."/>
            <person name="Raudsepp T."/>
            <person name="Rocchi M."/>
            <person name="Roeed K.H."/>
            <person name="Ryder O.A."/>
            <person name="Searle S."/>
            <person name="Skow L."/>
            <person name="Swinburne J.E."/>
            <person name="Syvaenen A.C."/>
            <person name="Tozaki T."/>
            <person name="Valberg S.J."/>
            <person name="Vaudin M."/>
            <person name="White J.R."/>
            <person name="Zody M.C."/>
            <person name="Lander E.S."/>
            <person name="Lindblad-Toh K."/>
        </authorList>
    </citation>
    <scope>NUCLEOTIDE SEQUENCE [LARGE SCALE GENOMIC DNA]</scope>
    <source>
        <strain evidence="23 24">Thoroughbred</strain>
    </source>
</reference>
<dbReference type="GO" id="GO:0033320">
    <property type="term" value="P:UDP-D-xylose biosynthetic process"/>
    <property type="evidence" value="ECO:0007669"/>
    <property type="project" value="UniProtKB-UniPathway"/>
</dbReference>
<dbReference type="EC" id="4.1.1.35" evidence="5"/>
<name>A0A3Q2HN21_HORSE</name>
<evidence type="ECO:0000256" key="12">
    <source>
        <dbReference type="ARBA" id="ARBA00023034"/>
    </source>
</evidence>
<comment type="cofactor">
    <cofactor evidence="1">
        <name>NAD(+)</name>
        <dbReference type="ChEBI" id="CHEBI:57540"/>
    </cofactor>
</comment>
<evidence type="ECO:0000256" key="15">
    <source>
        <dbReference type="ARBA" id="ARBA00023239"/>
    </source>
</evidence>
<evidence type="ECO:0000256" key="5">
    <source>
        <dbReference type="ARBA" id="ARBA00012290"/>
    </source>
</evidence>
<evidence type="ECO:0000256" key="2">
    <source>
        <dbReference type="ARBA" id="ARBA00004447"/>
    </source>
</evidence>
<feature type="domain" description="UDP-glucuronate decarboxylase N-terminal" evidence="21">
    <location>
        <begin position="103"/>
        <end position="181"/>
    </location>
</feature>
<dbReference type="GO" id="GO:0048040">
    <property type="term" value="F:UDP-glucuronate decarboxylase activity"/>
    <property type="evidence" value="ECO:0007669"/>
    <property type="project" value="UniProtKB-EC"/>
</dbReference>
<keyword evidence="15" id="KW-0456">Lyase</keyword>
<dbReference type="FunCoup" id="A0A3Q2HN21">
    <property type="interactions" value="1672"/>
</dbReference>
<dbReference type="UniPathway" id="UPA00796">
    <property type="reaction ID" value="UER00771"/>
</dbReference>
<evidence type="ECO:0000256" key="19">
    <source>
        <dbReference type="ARBA" id="ARBA00062176"/>
    </source>
</evidence>
<comment type="function">
    <text evidence="16">Catalyzes the NAD-dependent decarboxylation of UDP-glucuronic acid to UDP-xylose. Necessary for the biosynthesis of the core tetrasaccharide in glycosaminoglycan biosynthesis.</text>
</comment>
<evidence type="ECO:0000256" key="7">
    <source>
        <dbReference type="ARBA" id="ARBA00022692"/>
    </source>
</evidence>
<dbReference type="GO" id="GO:0000139">
    <property type="term" value="C:Golgi membrane"/>
    <property type="evidence" value="ECO:0007669"/>
    <property type="project" value="UniProtKB-ARBA"/>
</dbReference>
<evidence type="ECO:0000256" key="10">
    <source>
        <dbReference type="ARBA" id="ARBA00022989"/>
    </source>
</evidence>
<protein>
    <recommendedName>
        <fullName evidence="6">UDP-glucuronic acid decarboxylase 1</fullName>
        <ecNumber evidence="5">4.1.1.35</ecNumber>
    </recommendedName>
    <alternativeName>
        <fullName evidence="17">UDP-glucuronate decarboxylase 1</fullName>
    </alternativeName>
</protein>
<keyword evidence="12" id="KW-0333">Golgi apparatus</keyword>
<dbReference type="PANTHER" id="PTHR43078">
    <property type="entry name" value="UDP-GLUCURONIC ACID DECARBOXYLASE-RELATED"/>
    <property type="match status" value="1"/>
</dbReference>
<evidence type="ECO:0000256" key="16">
    <source>
        <dbReference type="ARBA" id="ARBA00025005"/>
    </source>
</evidence>
<evidence type="ECO:0000259" key="21">
    <source>
        <dbReference type="Pfam" id="PF11803"/>
    </source>
</evidence>
<keyword evidence="7 20" id="KW-0812">Transmembrane</keyword>
<dbReference type="VGNC" id="VGNC:24872">
    <property type="gene designation" value="UXS1"/>
</dbReference>
<dbReference type="Ensembl" id="ENSECAT00000037825.2">
    <property type="protein sequence ID" value="ENSECAP00000034635.2"/>
    <property type="gene ID" value="ENSECAG00000015049.3"/>
</dbReference>
<dbReference type="GeneTree" id="ENSGT00940000157868"/>
<evidence type="ECO:0000256" key="13">
    <source>
        <dbReference type="ARBA" id="ARBA00023136"/>
    </source>
</evidence>
<dbReference type="STRING" id="9796.ENSECAP00000034635"/>
<evidence type="ECO:0000313" key="24">
    <source>
        <dbReference type="Proteomes" id="UP000002281"/>
    </source>
</evidence>
<dbReference type="PaxDb" id="9796-ENSECAP00000034635"/>
<dbReference type="Pfam" id="PF11803">
    <property type="entry name" value="UXS1_N"/>
    <property type="match status" value="1"/>
</dbReference>
<evidence type="ECO:0000313" key="25">
    <source>
        <dbReference type="VGNC" id="VGNC:24872"/>
    </source>
</evidence>
<dbReference type="SUPFAM" id="SSF51735">
    <property type="entry name" value="NAD(P)-binding Rossmann-fold domains"/>
    <property type="match status" value="1"/>
</dbReference>
<comment type="pathway">
    <text evidence="3">Nucleotide-sugar biosynthesis; UDP-alpha-D-xylose biosynthesis; UDP-alpha-D-xylose from UDP-alpha-D-glucuronate: step 1/1.</text>
</comment>
<dbReference type="InParanoid" id="A0A3Q2HN21"/>
<evidence type="ECO:0000256" key="8">
    <source>
        <dbReference type="ARBA" id="ARBA00022793"/>
    </source>
</evidence>
<gene>
    <name evidence="23 25" type="primary">UXS1</name>
</gene>
<dbReference type="GO" id="GO:0070403">
    <property type="term" value="F:NAD+ binding"/>
    <property type="evidence" value="ECO:0007669"/>
    <property type="project" value="Ensembl"/>
</dbReference>
<dbReference type="FunFam" id="3.40.50.720:FF:000065">
    <property type="entry name" value="UDP-glucuronic acid decarboxylase 1"/>
    <property type="match status" value="1"/>
</dbReference>
<dbReference type="PANTHER" id="PTHR43078:SF6">
    <property type="entry name" value="UDP-GLUCURONIC ACID DECARBOXYLASE 1"/>
    <property type="match status" value="1"/>
</dbReference>
<sequence>MRRAAALPATFFENLGASSGNCACGERRRGAGRGEAREEAGQGRDRACAVVRPAGNRRRGRGGACGGGGALRGRRRRRALCSRLAPARQGPGPARPPGMVSKALLRLVSAVSRRRMKLLLSVALLAYVASVWGNFVNMSFLLNRSIQEHDELKIESKIEEMVEPLREKIRDLEKSLTQKYPPVKFLSEKDRKRILITGGAGFVGSHLTDKLMMDGHEVTVVDNFFTGRKRNVEHWIGHENFELINHDVVEPLYIEVDQIYHLASPASPPNYMYNPIKTLKTNTIGTLNMLGLAKRVGARLLLASTSEVYGDPEVHPQSESYWGHVNPVGPRACYDEGKRVAETMCYAYMKQEGVEVRVARIFNTFGPRMHMNDGRVVSNFILQALQGEPLTVYGSGSQTRAFQYVSDLVNGLVALMNSNVSSPVNLGNPEEHTILEFAQLIKTLVGSGSEIQFLSEAQDDPQKRKPDIKKAKLMLGWEPVVPLEEGLNKAIHYFRKELEYQANNQYIPKPKPARIKKGRTRHN</sequence>
<reference evidence="23" key="2">
    <citation type="submission" date="2025-08" db="UniProtKB">
        <authorList>
            <consortium name="Ensembl"/>
        </authorList>
    </citation>
    <scope>IDENTIFICATION</scope>
    <source>
        <strain evidence="23">Thoroughbred</strain>
    </source>
</reference>
<dbReference type="GO" id="GO:0042803">
    <property type="term" value="F:protein homodimerization activity"/>
    <property type="evidence" value="ECO:0007669"/>
    <property type="project" value="Ensembl"/>
</dbReference>
<evidence type="ECO:0000256" key="3">
    <source>
        <dbReference type="ARBA" id="ARBA00005100"/>
    </source>
</evidence>
<evidence type="ECO:0000256" key="1">
    <source>
        <dbReference type="ARBA" id="ARBA00001911"/>
    </source>
</evidence>
<comment type="subcellular location">
    <subcellularLocation>
        <location evidence="2">Golgi apparatus</location>
        <location evidence="2">Golgi stack membrane</location>
        <topology evidence="2">Single-pass type II membrane protein</topology>
    </subcellularLocation>
</comment>
<evidence type="ECO:0000256" key="17">
    <source>
        <dbReference type="ARBA" id="ARBA00031585"/>
    </source>
</evidence>
<dbReference type="GO" id="GO:1902494">
    <property type="term" value="C:catalytic complex"/>
    <property type="evidence" value="ECO:0007669"/>
    <property type="project" value="Ensembl"/>
</dbReference>
<keyword evidence="9" id="KW-0735">Signal-anchor</keyword>
<keyword evidence="24" id="KW-1185">Reference proteome</keyword>
<feature type="domain" description="NAD(P)-binding" evidence="22">
    <location>
        <begin position="195"/>
        <end position="489"/>
    </location>
</feature>
<evidence type="ECO:0000256" key="14">
    <source>
        <dbReference type="ARBA" id="ARBA00023180"/>
    </source>
</evidence>
<dbReference type="InterPro" id="IPR021761">
    <property type="entry name" value="UXS1_N"/>
</dbReference>
<accession>A0A3Q2HN21</accession>
<dbReference type="Pfam" id="PF16363">
    <property type="entry name" value="GDP_Man_Dehyd"/>
    <property type="match status" value="1"/>
</dbReference>
<dbReference type="ExpressionAtlas" id="A0A3Q2HN21">
    <property type="expression patterns" value="baseline"/>
</dbReference>
<proteinExistence type="inferred from homology"/>
<evidence type="ECO:0000256" key="11">
    <source>
        <dbReference type="ARBA" id="ARBA00023027"/>
    </source>
</evidence>
<comment type="subunit">
    <text evidence="19">Homodimer and homotetramer. Interacts with AKT1.</text>
</comment>
<keyword evidence="10 20" id="KW-1133">Transmembrane helix</keyword>
<evidence type="ECO:0000313" key="23">
    <source>
        <dbReference type="Ensembl" id="ENSECAP00000034635.2"/>
    </source>
</evidence>
<dbReference type="InterPro" id="IPR044516">
    <property type="entry name" value="UXS-like"/>
</dbReference>
<feature type="transmembrane region" description="Helical" evidence="20">
    <location>
        <begin position="118"/>
        <end position="142"/>
    </location>
</feature>
<keyword evidence="8" id="KW-0210">Decarboxylase</keyword>
<evidence type="ECO:0000256" key="18">
    <source>
        <dbReference type="ARBA" id="ARBA00049410"/>
    </source>
</evidence>
<evidence type="ECO:0000256" key="6">
    <source>
        <dbReference type="ARBA" id="ARBA00018816"/>
    </source>
</evidence>
<dbReference type="GO" id="GO:0032580">
    <property type="term" value="C:Golgi cisterna membrane"/>
    <property type="evidence" value="ECO:0007669"/>
    <property type="project" value="UniProtKB-SubCell"/>
</dbReference>
<dbReference type="Gene3D" id="3.40.50.720">
    <property type="entry name" value="NAD(P)-binding Rossmann-like Domain"/>
    <property type="match status" value="2"/>
</dbReference>